<evidence type="ECO:0000256" key="2">
    <source>
        <dbReference type="ARBA" id="ARBA00008335"/>
    </source>
</evidence>
<feature type="transmembrane region" description="Helical" evidence="7">
    <location>
        <begin position="227"/>
        <end position="249"/>
    </location>
</feature>
<evidence type="ECO:0000256" key="1">
    <source>
        <dbReference type="ARBA" id="ARBA00004651"/>
    </source>
</evidence>
<dbReference type="Gene3D" id="1.20.1250.20">
    <property type="entry name" value="MFS general substrate transporter like domains"/>
    <property type="match status" value="2"/>
</dbReference>
<keyword evidence="4 7" id="KW-0812">Transmembrane</keyword>
<dbReference type="InterPro" id="IPR051788">
    <property type="entry name" value="MFS_Transporter"/>
</dbReference>
<evidence type="ECO:0000313" key="10">
    <source>
        <dbReference type="Proteomes" id="UP000217986"/>
    </source>
</evidence>
<feature type="transmembrane region" description="Helical" evidence="7">
    <location>
        <begin position="171"/>
        <end position="190"/>
    </location>
</feature>
<organism evidence="9 10">
    <name type="scientific">Bifidobacterium italicum</name>
    <dbReference type="NCBI Taxonomy" id="1960968"/>
    <lineage>
        <taxon>Bacteria</taxon>
        <taxon>Bacillati</taxon>
        <taxon>Actinomycetota</taxon>
        <taxon>Actinomycetes</taxon>
        <taxon>Bifidobacteriales</taxon>
        <taxon>Bifidobacteriaceae</taxon>
        <taxon>Bifidobacterium</taxon>
    </lineage>
</organism>
<evidence type="ECO:0000256" key="6">
    <source>
        <dbReference type="ARBA" id="ARBA00023136"/>
    </source>
</evidence>
<evidence type="ECO:0000256" key="3">
    <source>
        <dbReference type="ARBA" id="ARBA00022448"/>
    </source>
</evidence>
<dbReference type="GO" id="GO:0005886">
    <property type="term" value="C:plasma membrane"/>
    <property type="evidence" value="ECO:0007669"/>
    <property type="project" value="UniProtKB-SubCell"/>
</dbReference>
<sequence length="422" mass="43605">MGTMAHEQTHAGVLRAGAPAATPQVILGFLAIGLPEALLGASWPAMGAGVGAPLVAVVGIAAVIAAGCAAAAIYAEPVVRRVGSGRTVDMGVALTVLALSGFSFAPHYWALLVFALPYGIGSGMLVVALNAYVAVRSANAHITWLHTTSAFGALVGHTVLGWIIANGADWRWAYRTIGLVQLALAMVLAAGTRRWHDRLSPAQIARLGETPYAQGDWRHDMRRPHAVHALMAMPAAVAVLVLLFAATSVEQTTMLWASSYMVHAGGMSIHTAGVYANLFFVGLVVGSVVAGVVALRVRDVWMVAGGIAVLIGAVALMVVPVAGLWRALTAPVLLGAGCAPIAPAVVHATPRLFGAASTPAMIGVQTAAVSMATLVSPVLFAWVERAAGSMHALPWYLLVFTVIALAAYACVLRVVRLHALGE</sequence>
<dbReference type="AlphaFoldDB" id="A0A2A2EHR2"/>
<keyword evidence="6 7" id="KW-0472">Membrane</keyword>
<dbReference type="Proteomes" id="UP000217986">
    <property type="component" value="Unassembled WGS sequence"/>
</dbReference>
<keyword evidence="3" id="KW-0813">Transport</keyword>
<feature type="transmembrane region" description="Helical" evidence="7">
    <location>
        <begin position="395"/>
        <end position="415"/>
    </location>
</feature>
<dbReference type="PANTHER" id="PTHR23514:SF3">
    <property type="entry name" value="BYPASS OF STOP CODON PROTEIN 6"/>
    <property type="match status" value="1"/>
</dbReference>
<dbReference type="InterPro" id="IPR036259">
    <property type="entry name" value="MFS_trans_sf"/>
</dbReference>
<feature type="transmembrane region" description="Helical" evidence="7">
    <location>
        <begin position="87"/>
        <end position="109"/>
    </location>
</feature>
<comment type="subcellular location">
    <subcellularLocation>
        <location evidence="1">Cell membrane</location>
        <topology evidence="1">Multi-pass membrane protein</topology>
    </subcellularLocation>
</comment>
<proteinExistence type="inferred from homology"/>
<accession>A0A2A2EHR2</accession>
<feature type="domain" description="Major facilitator superfamily (MFS) profile" evidence="8">
    <location>
        <begin position="21"/>
        <end position="419"/>
    </location>
</feature>
<feature type="transmembrane region" description="Helical" evidence="7">
    <location>
        <begin position="269"/>
        <end position="293"/>
    </location>
</feature>
<feature type="transmembrane region" description="Helical" evidence="7">
    <location>
        <begin position="115"/>
        <end position="135"/>
    </location>
</feature>
<keyword evidence="10" id="KW-1185">Reference proteome</keyword>
<name>A0A2A2EHR2_9BIFI</name>
<feature type="transmembrane region" description="Helical" evidence="7">
    <location>
        <begin position="54"/>
        <end position="75"/>
    </location>
</feature>
<dbReference type="SUPFAM" id="SSF103473">
    <property type="entry name" value="MFS general substrate transporter"/>
    <property type="match status" value="1"/>
</dbReference>
<gene>
    <name evidence="9" type="ORF">B1400_1449</name>
</gene>
<feature type="transmembrane region" description="Helical" evidence="7">
    <location>
        <begin position="300"/>
        <end position="322"/>
    </location>
</feature>
<feature type="transmembrane region" description="Helical" evidence="7">
    <location>
        <begin position="360"/>
        <end position="383"/>
    </location>
</feature>
<protein>
    <submittedName>
        <fullName evidence="9">Major facilitator superfamily transporter</fullName>
    </submittedName>
</protein>
<comment type="similarity">
    <text evidence="2">Belongs to the major facilitator superfamily.</text>
</comment>
<comment type="caution">
    <text evidence="9">The sequence shown here is derived from an EMBL/GenBank/DDBJ whole genome shotgun (WGS) entry which is preliminary data.</text>
</comment>
<evidence type="ECO:0000256" key="5">
    <source>
        <dbReference type="ARBA" id="ARBA00022989"/>
    </source>
</evidence>
<evidence type="ECO:0000256" key="7">
    <source>
        <dbReference type="SAM" id="Phobius"/>
    </source>
</evidence>
<dbReference type="EMBL" id="MVOG01000029">
    <property type="protein sequence ID" value="PAU68527.1"/>
    <property type="molecule type" value="Genomic_DNA"/>
</dbReference>
<evidence type="ECO:0000256" key="4">
    <source>
        <dbReference type="ARBA" id="ARBA00022692"/>
    </source>
</evidence>
<dbReference type="PANTHER" id="PTHR23514">
    <property type="entry name" value="BYPASS OF STOP CODON PROTEIN 6"/>
    <property type="match status" value="1"/>
</dbReference>
<dbReference type="InterPro" id="IPR020846">
    <property type="entry name" value="MFS_dom"/>
</dbReference>
<dbReference type="GO" id="GO:0022857">
    <property type="term" value="F:transmembrane transporter activity"/>
    <property type="evidence" value="ECO:0007669"/>
    <property type="project" value="InterPro"/>
</dbReference>
<dbReference type="PROSITE" id="PS50850">
    <property type="entry name" value="MFS"/>
    <property type="match status" value="1"/>
</dbReference>
<feature type="transmembrane region" description="Helical" evidence="7">
    <location>
        <begin position="328"/>
        <end position="348"/>
    </location>
</feature>
<feature type="transmembrane region" description="Helical" evidence="7">
    <location>
        <begin position="142"/>
        <end position="165"/>
    </location>
</feature>
<evidence type="ECO:0000313" key="9">
    <source>
        <dbReference type="EMBL" id="PAU68527.1"/>
    </source>
</evidence>
<reference evidence="9 10" key="1">
    <citation type="journal article" date="2017" name="ISME J.">
        <title>Unveiling bifidobacterial biogeography across the mammalian branch of the tree of life.</title>
        <authorList>
            <person name="Milani C."/>
            <person name="Mangifesta M."/>
            <person name="Mancabelli L."/>
            <person name="Lugli G.A."/>
            <person name="James K."/>
            <person name="Duranti S."/>
            <person name="Turroni F."/>
            <person name="Ferrario C."/>
            <person name="Ossiprandi M.C."/>
            <person name="van Sinderen D."/>
            <person name="Ventura M."/>
        </authorList>
    </citation>
    <scope>NUCLEOTIDE SEQUENCE [LARGE SCALE GENOMIC DNA]</scope>
    <source>
        <strain evidence="9 10">70</strain>
    </source>
</reference>
<evidence type="ECO:0000259" key="8">
    <source>
        <dbReference type="PROSITE" id="PS50850"/>
    </source>
</evidence>
<keyword evidence="5 7" id="KW-1133">Transmembrane helix</keyword>
<feature type="transmembrane region" description="Helical" evidence="7">
    <location>
        <begin position="12"/>
        <end position="34"/>
    </location>
</feature>